<evidence type="ECO:0000256" key="2">
    <source>
        <dbReference type="ARBA" id="ARBA00022692"/>
    </source>
</evidence>
<feature type="transmembrane region" description="Helical" evidence="9">
    <location>
        <begin position="140"/>
        <end position="160"/>
    </location>
</feature>
<feature type="region of interest" description="Disordered" evidence="8">
    <location>
        <begin position="29"/>
        <end position="60"/>
    </location>
</feature>
<sequence length="340" mass="38932">MLAIQAAVMSLGLRPLPLLRGRQGHLTQSISGSGSFSGGSSVRTTATTSDRDLSDHHSTMATRSTSTDQDYLALVWFCFRLLQLFSSCMAFWLVTSGFRKRGYGDVNIWAMLIWFLSLPISLIVVIVELCYIQSHFHFSYHMPLTDACFAAHVYLSLLVVQSIRRHQFLPYDPFIDRVNAALSFTYITCFLYGVELSCTWDCDKLKDLTCAVYTTQGVLKVLEMFVACVIFTFICNTSRHPKEPAHEWCSCGNLGSWEYRLPVQLTLFSVLLYSTALVLWWLYPVDEEIEGKTKGFWVLYMLRLTHRWNRWSRRDHRQAVAILTAINLLIYVADLVISAR</sequence>
<comment type="similarity">
    <text evidence="6">Belongs to the MAL family.</text>
</comment>
<evidence type="ECO:0000256" key="1">
    <source>
        <dbReference type="ARBA" id="ARBA00004141"/>
    </source>
</evidence>
<dbReference type="Proteomes" id="UP000011080">
    <property type="component" value="Unassembled WGS sequence"/>
</dbReference>
<evidence type="ECO:0000256" key="5">
    <source>
        <dbReference type="ARBA" id="ARBA00023136"/>
    </source>
</evidence>
<comment type="subcellular location">
    <subcellularLocation>
        <location evidence="1">Membrane</location>
        <topology evidence="1">Multi-pass membrane protein</topology>
    </subcellularLocation>
</comment>
<feature type="compositionally biased region" description="Low complexity" evidence="8">
    <location>
        <begin position="29"/>
        <end position="41"/>
    </location>
</feature>
<name>L8ID23_9CETA</name>
<dbReference type="EMBL" id="JH881431">
    <property type="protein sequence ID" value="ELR54385.1"/>
    <property type="molecule type" value="Genomic_DNA"/>
</dbReference>
<proteinExistence type="inferred from homology"/>
<dbReference type="PANTHER" id="PTHR17068">
    <property type="entry name" value="MYELOID-ASSOCIATED DIFFERENTIATION MARKER MYADM FAMILY MEMBER"/>
    <property type="match status" value="1"/>
</dbReference>
<feature type="transmembrane region" description="Helical" evidence="9">
    <location>
        <begin position="106"/>
        <end position="134"/>
    </location>
</feature>
<evidence type="ECO:0000256" key="8">
    <source>
        <dbReference type="SAM" id="MobiDB-lite"/>
    </source>
</evidence>
<dbReference type="InterPro" id="IPR047123">
    <property type="entry name" value="MYADM-like"/>
</dbReference>
<evidence type="ECO:0000256" key="7">
    <source>
        <dbReference type="PROSITE-ProRule" id="PRU00581"/>
    </source>
</evidence>
<dbReference type="PANTHER" id="PTHR17068:SF3">
    <property type="entry name" value="MYELOID-ASSOCIATED DIFFERENTIATION MARKER"/>
    <property type="match status" value="1"/>
</dbReference>
<feature type="transmembrane region" description="Helical" evidence="9">
    <location>
        <begin position="71"/>
        <end position="94"/>
    </location>
</feature>
<accession>L8ID23</accession>
<evidence type="ECO:0000256" key="4">
    <source>
        <dbReference type="ARBA" id="ARBA00022989"/>
    </source>
</evidence>
<evidence type="ECO:0000256" key="6">
    <source>
        <dbReference type="ARBA" id="ARBA00034721"/>
    </source>
</evidence>
<organism evidence="11 12">
    <name type="scientific">Bos mutus</name>
    <name type="common">wild yak</name>
    <dbReference type="NCBI Taxonomy" id="72004"/>
    <lineage>
        <taxon>Eukaryota</taxon>
        <taxon>Metazoa</taxon>
        <taxon>Chordata</taxon>
        <taxon>Craniata</taxon>
        <taxon>Vertebrata</taxon>
        <taxon>Euteleostomi</taxon>
        <taxon>Mammalia</taxon>
        <taxon>Eutheria</taxon>
        <taxon>Laurasiatheria</taxon>
        <taxon>Artiodactyla</taxon>
        <taxon>Ruminantia</taxon>
        <taxon>Pecora</taxon>
        <taxon>Bovidae</taxon>
        <taxon>Bovinae</taxon>
        <taxon>Bos</taxon>
    </lineage>
</organism>
<evidence type="ECO:0000313" key="12">
    <source>
        <dbReference type="Proteomes" id="UP000011080"/>
    </source>
</evidence>
<dbReference type="GO" id="GO:0005886">
    <property type="term" value="C:plasma membrane"/>
    <property type="evidence" value="ECO:0007669"/>
    <property type="project" value="TreeGrafter"/>
</dbReference>
<keyword evidence="2 7" id="KW-0812">Transmembrane</keyword>
<evidence type="ECO:0000256" key="3">
    <source>
        <dbReference type="ARBA" id="ARBA00022737"/>
    </source>
</evidence>
<feature type="transmembrane region" description="Helical" evidence="9">
    <location>
        <begin position="319"/>
        <end position="337"/>
    </location>
</feature>
<dbReference type="InterPro" id="IPR008253">
    <property type="entry name" value="Marvel"/>
</dbReference>
<feature type="transmembrane region" description="Helical" evidence="9">
    <location>
        <begin position="265"/>
        <end position="283"/>
    </location>
</feature>
<dbReference type="GO" id="GO:0005911">
    <property type="term" value="C:cell-cell junction"/>
    <property type="evidence" value="ECO:0007669"/>
    <property type="project" value="TreeGrafter"/>
</dbReference>
<dbReference type="AlphaFoldDB" id="L8ID23"/>
<protein>
    <recommendedName>
        <fullName evidence="10">MARVEL domain-containing protein</fullName>
    </recommendedName>
</protein>
<evidence type="ECO:0000256" key="9">
    <source>
        <dbReference type="SAM" id="Phobius"/>
    </source>
</evidence>
<evidence type="ECO:0000259" key="10">
    <source>
        <dbReference type="PROSITE" id="PS51225"/>
    </source>
</evidence>
<feature type="compositionally biased region" description="Basic and acidic residues" evidence="8">
    <location>
        <begin position="49"/>
        <end position="58"/>
    </location>
</feature>
<evidence type="ECO:0000313" key="11">
    <source>
        <dbReference type="EMBL" id="ELR54385.1"/>
    </source>
</evidence>
<gene>
    <name evidence="11" type="ORF">M91_10200</name>
</gene>
<feature type="domain" description="MARVEL" evidence="10">
    <location>
        <begin position="71"/>
        <end position="204"/>
    </location>
</feature>
<keyword evidence="5 7" id="KW-0472">Membrane</keyword>
<keyword evidence="3" id="KW-0677">Repeat</keyword>
<reference evidence="11 12" key="1">
    <citation type="journal article" date="2012" name="Nat. Genet.">
        <title>The yak genome and adaptation to life at high altitude.</title>
        <authorList>
            <person name="Qiu Q."/>
            <person name="Zhang G."/>
            <person name="Ma T."/>
            <person name="Qian W."/>
            <person name="Wang J."/>
            <person name="Ye Z."/>
            <person name="Cao C."/>
            <person name="Hu Q."/>
            <person name="Kim J."/>
            <person name="Larkin D.M."/>
            <person name="Auvil L."/>
            <person name="Capitanu B."/>
            <person name="Ma J."/>
            <person name="Lewin H.A."/>
            <person name="Qian X."/>
            <person name="Lang Y."/>
            <person name="Zhou R."/>
            <person name="Wang L."/>
            <person name="Wang K."/>
            <person name="Xia J."/>
            <person name="Liao S."/>
            <person name="Pan S."/>
            <person name="Lu X."/>
            <person name="Hou H."/>
            <person name="Wang Y."/>
            <person name="Zang X."/>
            <person name="Yin Y."/>
            <person name="Ma H."/>
            <person name="Zhang J."/>
            <person name="Wang Z."/>
            <person name="Zhang Y."/>
            <person name="Zhang D."/>
            <person name="Yonezawa T."/>
            <person name="Hasegawa M."/>
            <person name="Zhong Y."/>
            <person name="Liu W."/>
            <person name="Zhang Y."/>
            <person name="Huang Z."/>
            <person name="Zhang S."/>
            <person name="Long R."/>
            <person name="Yang H."/>
            <person name="Wang J."/>
            <person name="Lenstra J.A."/>
            <person name="Cooper D.N."/>
            <person name="Wu Y."/>
            <person name="Wang J."/>
            <person name="Shi P."/>
            <person name="Wang J."/>
            <person name="Liu J."/>
        </authorList>
    </citation>
    <scope>NUCLEOTIDE SEQUENCE [LARGE SCALE GENOMIC DNA]</scope>
    <source>
        <strain evidence="12">yakQH1</strain>
    </source>
</reference>
<keyword evidence="4 9" id="KW-1133">Transmembrane helix</keyword>
<dbReference type="PROSITE" id="PS51225">
    <property type="entry name" value="MARVEL"/>
    <property type="match status" value="1"/>
</dbReference>